<proteinExistence type="predicted"/>
<organism evidence="2">
    <name type="scientific">marine sediment metagenome</name>
    <dbReference type="NCBI Taxonomy" id="412755"/>
    <lineage>
        <taxon>unclassified sequences</taxon>
        <taxon>metagenomes</taxon>
        <taxon>ecological metagenomes</taxon>
    </lineage>
</organism>
<protein>
    <submittedName>
        <fullName evidence="2">Uncharacterized protein</fullName>
    </submittedName>
</protein>
<comment type="caution">
    <text evidence="2">The sequence shown here is derived from an EMBL/GenBank/DDBJ whole genome shotgun (WGS) entry which is preliminary data.</text>
</comment>
<sequence>MGLKGDTMNREQIAKKRVKSAEEELKRAKAALSVLMGEEVTYSVGDRFKHQSDSKWLLVYTVRKRCRW</sequence>
<evidence type="ECO:0000313" key="2">
    <source>
        <dbReference type="EMBL" id="KKL82325.1"/>
    </source>
</evidence>
<dbReference type="AlphaFoldDB" id="A0A0F9HKT7"/>
<gene>
    <name evidence="2" type="ORF">LCGC14_1985880</name>
</gene>
<accession>A0A0F9HKT7</accession>
<name>A0A0F9HKT7_9ZZZZ</name>
<dbReference type="EMBL" id="LAZR01022306">
    <property type="protein sequence ID" value="KKL82325.1"/>
    <property type="molecule type" value="Genomic_DNA"/>
</dbReference>
<reference evidence="2" key="1">
    <citation type="journal article" date="2015" name="Nature">
        <title>Complex archaea that bridge the gap between prokaryotes and eukaryotes.</title>
        <authorList>
            <person name="Spang A."/>
            <person name="Saw J.H."/>
            <person name="Jorgensen S.L."/>
            <person name="Zaremba-Niedzwiedzka K."/>
            <person name="Martijn J."/>
            <person name="Lind A.E."/>
            <person name="van Eijk R."/>
            <person name="Schleper C."/>
            <person name="Guy L."/>
            <person name="Ettema T.J."/>
        </authorList>
    </citation>
    <scope>NUCLEOTIDE SEQUENCE</scope>
</reference>
<keyword evidence="1" id="KW-0175">Coiled coil</keyword>
<feature type="coiled-coil region" evidence="1">
    <location>
        <begin position="11"/>
        <end position="38"/>
    </location>
</feature>
<evidence type="ECO:0000256" key="1">
    <source>
        <dbReference type="SAM" id="Coils"/>
    </source>
</evidence>